<dbReference type="EMBL" id="CALLCH030000005">
    <property type="protein sequence ID" value="CAI4212581.1"/>
    <property type="molecule type" value="Genomic_DNA"/>
</dbReference>
<dbReference type="GO" id="GO:0005730">
    <property type="term" value="C:nucleolus"/>
    <property type="evidence" value="ECO:0007669"/>
    <property type="project" value="TreeGrafter"/>
</dbReference>
<dbReference type="InterPro" id="IPR039844">
    <property type="entry name" value="URB1"/>
</dbReference>
<dbReference type="InterPro" id="IPR032436">
    <property type="entry name" value="URB1_C"/>
</dbReference>
<accession>A0A9P1GZA5</accession>
<dbReference type="Pfam" id="PF26140">
    <property type="entry name" value="HEAT_URB1"/>
    <property type="match status" value="1"/>
</dbReference>
<sequence length="1016" mass="112145">MAKRPARGAHGPPDSRKRQKLARDPPTSEDVTTSRQLKKLLEFHQDARDARHGIHSLKRLLDAIVANKENEEELSILAGYLEAVSPTVEGPDAVHVPEIMTMWSFGASMGNDDLLSEAAAVLALLLQATSLSLGLLPYGRGICETLLQEKQLKLIARNLSADKDKGFASTLTELTRNLDIRFRGDGVEDARKPSVRSNAARFLLAALKDVVGDHKISTATKARVFWVRLMERLAGLYTYAYDSEDAEVTVAARVHDFLMLTCTTPAAGILSKCNGLYPNSINLDDFSAGDFLWSDMGLEQLSWMDQYTTDVTIRNAALLEVALKLRPWASVQQCELLVTIFKAAPEIVHVYFLEQKSFTFDPKLSMTIIPPPLTQNALVRCFEPKWPLVSLFAARILVLALEKMDTVLAMHHEAAAGRQNSPWQHASKKLVNDFCQRIPDLKDVVRWYKSIPDDSILCKATASQLLAMYYRVLPQVALAANFDVSPFLAKALASLDNPFEEPKDKELVLTELENLLEAASLSPGMRWFSKLQGFPSSPFIVLLKLASTEAGTGSSDTLRAILESVAVEHQIVLRDTGLGPAYQAARALAKADAGGSADGVWALLDNCVTKCAASPIKYLDLVPEYIGDARQSDEEVSVSLLTFTLAEQLPFAVKSASNADLATIGSYISAYLGYSIERGENKKWVKQLVKRMNSSLAEKEVKIELPKVSKETKSSKSKRKQADDENGDGIKQQTSTTGYLKGTTTSKAQPISPAQLEEVLHEPFTGLEDNSALTRWVNKGIDDNLEDGHAVALIRLLGSEHSSIRMEALTNVLKLAAKIRESTHSERDQLWLLLSELAESARPLVNKYLTRAPVWPAGKIPMVHDILHGEPSEDDRYYVELAWLFGYLLDCLQRPGDMAVFHQTRWLEKVLVSACNPYMRPALRARVFRLLYRATCAEVAGSTTLVTRFGVMSWLEALAAGLEDEGEKAVAMALMARVWETCDRKHVGTWSRGGIPALMGEEGRMEPDKAAEGVVA</sequence>
<feature type="region of interest" description="Disordered" evidence="1">
    <location>
        <begin position="1"/>
        <end position="34"/>
    </location>
</feature>
<feature type="domain" description="URB1 C-terminal" evidence="3">
    <location>
        <begin position="844"/>
        <end position="954"/>
    </location>
</feature>
<dbReference type="PANTHER" id="PTHR13500:SF0">
    <property type="entry name" value="NUCLEOLAR PRE-RIBOSOMAL-ASSOCIATED PROTEIN 1"/>
    <property type="match status" value="1"/>
</dbReference>
<comment type="caution">
    <text evidence="5">The sequence shown here is derived from an EMBL/GenBank/DDBJ whole genome shotgun (WGS) entry which is preliminary data.</text>
</comment>
<feature type="compositionally biased region" description="Low complexity" evidence="1">
    <location>
        <begin position="734"/>
        <end position="747"/>
    </location>
</feature>
<feature type="domain" description="URB1 N-terminal" evidence="2">
    <location>
        <begin position="208"/>
        <end position="367"/>
    </location>
</feature>
<evidence type="ECO:0008006" key="7">
    <source>
        <dbReference type="Google" id="ProtNLM"/>
    </source>
</evidence>
<name>A0A9P1GZA5_9PEZI</name>
<proteinExistence type="predicted"/>
<dbReference type="InterPro" id="IPR059018">
    <property type="entry name" value="HEAT_URB1"/>
</dbReference>
<dbReference type="Proteomes" id="UP000838763">
    <property type="component" value="Unassembled WGS sequence"/>
</dbReference>
<dbReference type="AlphaFoldDB" id="A0A9P1GZA5"/>
<evidence type="ECO:0000313" key="5">
    <source>
        <dbReference type="EMBL" id="CAI4212581.1"/>
    </source>
</evidence>
<evidence type="ECO:0000256" key="1">
    <source>
        <dbReference type="SAM" id="MobiDB-lite"/>
    </source>
</evidence>
<dbReference type="Pfam" id="PF11707">
    <property type="entry name" value="Npa1"/>
    <property type="match status" value="2"/>
</dbReference>
<dbReference type="PANTHER" id="PTHR13500">
    <property type="entry name" value="NUCLEOLAR PRERIBOSOMAL-ASSOCIATED PROTEIN 1"/>
    <property type="match status" value="1"/>
</dbReference>
<evidence type="ECO:0000259" key="3">
    <source>
        <dbReference type="Pfam" id="PF16201"/>
    </source>
</evidence>
<dbReference type="InterPro" id="IPR021714">
    <property type="entry name" value="URB1_N"/>
</dbReference>
<feature type="domain" description="URB1 N-terminal" evidence="2">
    <location>
        <begin position="97"/>
        <end position="170"/>
    </location>
</feature>
<evidence type="ECO:0000313" key="6">
    <source>
        <dbReference type="Proteomes" id="UP000838763"/>
    </source>
</evidence>
<protein>
    <recommendedName>
        <fullName evidence="7">Ribosome biogenesis protein Urb1</fullName>
    </recommendedName>
</protein>
<dbReference type="Pfam" id="PF16201">
    <property type="entry name" value="NopRA1"/>
    <property type="match status" value="2"/>
</dbReference>
<feature type="region of interest" description="Disordered" evidence="1">
    <location>
        <begin position="708"/>
        <end position="747"/>
    </location>
</feature>
<evidence type="ECO:0000259" key="2">
    <source>
        <dbReference type="Pfam" id="PF11707"/>
    </source>
</evidence>
<evidence type="ECO:0000259" key="4">
    <source>
        <dbReference type="Pfam" id="PF26140"/>
    </source>
</evidence>
<organism evidence="5 6">
    <name type="scientific">Parascedosporium putredinis</name>
    <dbReference type="NCBI Taxonomy" id="1442378"/>
    <lineage>
        <taxon>Eukaryota</taxon>
        <taxon>Fungi</taxon>
        <taxon>Dikarya</taxon>
        <taxon>Ascomycota</taxon>
        <taxon>Pezizomycotina</taxon>
        <taxon>Sordariomycetes</taxon>
        <taxon>Hypocreomycetidae</taxon>
        <taxon>Microascales</taxon>
        <taxon>Microascaceae</taxon>
        <taxon>Parascedosporium</taxon>
    </lineage>
</organism>
<dbReference type="GO" id="GO:0000463">
    <property type="term" value="P:maturation of LSU-rRNA from tricistronic rRNA transcript (SSU-rRNA, 5.8S rRNA, LSU-rRNA)"/>
    <property type="evidence" value="ECO:0007669"/>
    <property type="project" value="TreeGrafter"/>
</dbReference>
<feature type="domain" description="URB1 C-terminal" evidence="3">
    <location>
        <begin position="793"/>
        <end position="842"/>
    </location>
</feature>
<dbReference type="GO" id="GO:0000466">
    <property type="term" value="P:maturation of 5.8S rRNA from tricistronic rRNA transcript (SSU-rRNA, 5.8S rRNA, LSU-rRNA)"/>
    <property type="evidence" value="ECO:0007669"/>
    <property type="project" value="TreeGrafter"/>
</dbReference>
<feature type="domain" description="URB1 central HEAT repeat" evidence="4">
    <location>
        <begin position="522"/>
        <end position="718"/>
    </location>
</feature>
<gene>
    <name evidence="5" type="ORF">PPNO1_LOCUS2337</name>
</gene>
<keyword evidence="6" id="KW-1185">Reference proteome</keyword>
<reference evidence="5" key="1">
    <citation type="submission" date="2022-11" db="EMBL/GenBank/DDBJ databases">
        <authorList>
            <person name="Scott C."/>
            <person name="Bruce N."/>
        </authorList>
    </citation>
    <scope>NUCLEOTIDE SEQUENCE</scope>
</reference>
<dbReference type="OrthoDB" id="72892at2759"/>